<dbReference type="Proteomes" id="UP001500280">
    <property type="component" value="Unassembled WGS sequence"/>
</dbReference>
<evidence type="ECO:0000256" key="4">
    <source>
        <dbReference type="ARBA" id="ARBA00022759"/>
    </source>
</evidence>
<evidence type="ECO:0000256" key="7">
    <source>
        <dbReference type="ARBA" id="ARBA00023016"/>
    </source>
</evidence>
<comment type="caution">
    <text evidence="9">The sequence shown here is derived from an EMBL/GenBank/DDBJ whole genome shotgun (WGS) entry which is preliminary data.</text>
</comment>
<name>A0ABN2HUM7_9ACTN</name>
<keyword evidence="7" id="KW-0346">Stress response</keyword>
<feature type="compositionally biased region" description="Basic and acidic residues" evidence="8">
    <location>
        <begin position="1"/>
        <end position="16"/>
    </location>
</feature>
<dbReference type="Pfam" id="PF07927">
    <property type="entry name" value="HicA_toxin"/>
    <property type="match status" value="1"/>
</dbReference>
<comment type="similarity">
    <text evidence="1">Belongs to the HicA mRNA interferase family.</text>
</comment>
<keyword evidence="3" id="KW-0540">Nuclease</keyword>
<dbReference type="RefSeq" id="WP_344155006.1">
    <property type="nucleotide sequence ID" value="NZ_BAAANF010000016.1"/>
</dbReference>
<evidence type="ECO:0000256" key="1">
    <source>
        <dbReference type="ARBA" id="ARBA00006620"/>
    </source>
</evidence>
<feature type="compositionally biased region" description="Polar residues" evidence="8">
    <location>
        <begin position="22"/>
        <end position="31"/>
    </location>
</feature>
<evidence type="ECO:0008006" key="11">
    <source>
        <dbReference type="Google" id="ProtNLM"/>
    </source>
</evidence>
<evidence type="ECO:0000313" key="10">
    <source>
        <dbReference type="Proteomes" id="UP001500280"/>
    </source>
</evidence>
<dbReference type="EMBL" id="BAAANF010000016">
    <property type="protein sequence ID" value="GAA1693803.1"/>
    <property type="molecule type" value="Genomic_DNA"/>
</dbReference>
<dbReference type="SUPFAM" id="SSF54786">
    <property type="entry name" value="YcfA/nrd intein domain"/>
    <property type="match status" value="1"/>
</dbReference>
<evidence type="ECO:0000256" key="2">
    <source>
        <dbReference type="ARBA" id="ARBA00022649"/>
    </source>
</evidence>
<keyword evidence="4" id="KW-0255">Endonuclease</keyword>
<keyword evidence="6" id="KW-0694">RNA-binding</keyword>
<keyword evidence="10" id="KW-1185">Reference proteome</keyword>
<feature type="region of interest" description="Disordered" evidence="8">
    <location>
        <begin position="49"/>
        <end position="111"/>
    </location>
</feature>
<feature type="region of interest" description="Disordered" evidence="8">
    <location>
        <begin position="1"/>
        <end position="34"/>
    </location>
</feature>
<accession>A0ABN2HUM7</accession>
<dbReference type="InterPro" id="IPR012933">
    <property type="entry name" value="HicA_mRNA_interferase"/>
</dbReference>
<evidence type="ECO:0000256" key="6">
    <source>
        <dbReference type="ARBA" id="ARBA00022884"/>
    </source>
</evidence>
<dbReference type="Gene3D" id="3.30.920.30">
    <property type="entry name" value="Hypothetical protein"/>
    <property type="match status" value="1"/>
</dbReference>
<feature type="compositionally biased region" description="Basic residues" evidence="8">
    <location>
        <begin position="101"/>
        <end position="111"/>
    </location>
</feature>
<evidence type="ECO:0000256" key="8">
    <source>
        <dbReference type="SAM" id="MobiDB-lite"/>
    </source>
</evidence>
<feature type="compositionally biased region" description="Low complexity" evidence="8">
    <location>
        <begin position="88"/>
        <end position="97"/>
    </location>
</feature>
<evidence type="ECO:0000256" key="5">
    <source>
        <dbReference type="ARBA" id="ARBA00022801"/>
    </source>
</evidence>
<feature type="compositionally biased region" description="Basic and acidic residues" evidence="8">
    <location>
        <begin position="61"/>
        <end position="71"/>
    </location>
</feature>
<sequence>MPKKFRDADRELRKAGFEPARQNGSHITYKNKQGRTVIVPKKEEIKTGTWGNIEQQAGIKEPSKAEKEAAEAQRLADQGVAKAGGKSGSQPQQSQSSSRHDTKKKRGFGRR</sequence>
<dbReference type="InterPro" id="IPR038570">
    <property type="entry name" value="HicA_sf"/>
</dbReference>
<keyword evidence="5" id="KW-0378">Hydrolase</keyword>
<gene>
    <name evidence="9" type="ORF">GCM10009745_44190</name>
</gene>
<evidence type="ECO:0000256" key="3">
    <source>
        <dbReference type="ARBA" id="ARBA00022722"/>
    </source>
</evidence>
<keyword evidence="2" id="KW-1277">Toxin-antitoxin system</keyword>
<evidence type="ECO:0000313" key="9">
    <source>
        <dbReference type="EMBL" id="GAA1693803.1"/>
    </source>
</evidence>
<organism evidence="9 10">
    <name type="scientific">Kribbella yunnanensis</name>
    <dbReference type="NCBI Taxonomy" id="190194"/>
    <lineage>
        <taxon>Bacteria</taxon>
        <taxon>Bacillati</taxon>
        <taxon>Actinomycetota</taxon>
        <taxon>Actinomycetes</taxon>
        <taxon>Propionibacteriales</taxon>
        <taxon>Kribbellaceae</taxon>
        <taxon>Kribbella</taxon>
    </lineage>
</organism>
<protein>
    <recommendedName>
        <fullName evidence="11">Type II toxin-antitoxin system HicA family toxin</fullName>
    </recommendedName>
</protein>
<reference evidence="9 10" key="1">
    <citation type="journal article" date="2019" name="Int. J. Syst. Evol. Microbiol.">
        <title>The Global Catalogue of Microorganisms (GCM) 10K type strain sequencing project: providing services to taxonomists for standard genome sequencing and annotation.</title>
        <authorList>
            <consortium name="The Broad Institute Genomics Platform"/>
            <consortium name="The Broad Institute Genome Sequencing Center for Infectious Disease"/>
            <person name="Wu L."/>
            <person name="Ma J."/>
        </authorList>
    </citation>
    <scope>NUCLEOTIDE SEQUENCE [LARGE SCALE GENOMIC DNA]</scope>
    <source>
        <strain evidence="9 10">JCM 14307</strain>
    </source>
</reference>
<proteinExistence type="inferred from homology"/>